<keyword evidence="8" id="KW-0812">Transmembrane</keyword>
<evidence type="ECO:0000256" key="8">
    <source>
        <dbReference type="SAM" id="Phobius"/>
    </source>
</evidence>
<accession>A6GE94</accession>
<keyword evidence="8" id="KW-1133">Transmembrane helix</keyword>
<protein>
    <submittedName>
        <fullName evidence="10">Peptidase M48, Ste24p</fullName>
    </submittedName>
</protein>
<comment type="caution">
    <text evidence="10">The sequence shown here is derived from an EMBL/GenBank/DDBJ whole genome shotgun (WGS) entry which is preliminary data.</text>
</comment>
<name>A6GE94_9BACT</name>
<dbReference type="InterPro" id="IPR051156">
    <property type="entry name" value="Mito/Outer_Membr_Metalloprot"/>
</dbReference>
<comment type="cofactor">
    <cofactor evidence="6">
        <name>Zn(2+)</name>
        <dbReference type="ChEBI" id="CHEBI:29105"/>
    </cofactor>
    <text evidence="6">Binds 1 zinc ion per subunit.</text>
</comment>
<dbReference type="OrthoDB" id="9810445at2"/>
<keyword evidence="8" id="KW-0472">Membrane</keyword>
<dbReference type="Proteomes" id="UP000005801">
    <property type="component" value="Unassembled WGS sequence"/>
</dbReference>
<reference evidence="10 11" key="1">
    <citation type="submission" date="2007-06" db="EMBL/GenBank/DDBJ databases">
        <authorList>
            <person name="Shimkets L."/>
            <person name="Ferriera S."/>
            <person name="Johnson J."/>
            <person name="Kravitz S."/>
            <person name="Beeson K."/>
            <person name="Sutton G."/>
            <person name="Rogers Y.-H."/>
            <person name="Friedman R."/>
            <person name="Frazier M."/>
            <person name="Venter J.C."/>
        </authorList>
    </citation>
    <scope>NUCLEOTIDE SEQUENCE [LARGE SCALE GENOMIC DNA]</scope>
    <source>
        <strain evidence="10 11">SIR-1</strain>
    </source>
</reference>
<dbReference type="Pfam" id="PF01435">
    <property type="entry name" value="Peptidase_M48"/>
    <property type="match status" value="1"/>
</dbReference>
<keyword evidence="11" id="KW-1185">Reference proteome</keyword>
<comment type="similarity">
    <text evidence="6">Belongs to the peptidase M48 family.</text>
</comment>
<evidence type="ECO:0000256" key="7">
    <source>
        <dbReference type="SAM" id="MobiDB-lite"/>
    </source>
</evidence>
<evidence type="ECO:0000313" key="10">
    <source>
        <dbReference type="EMBL" id="EDM75812.1"/>
    </source>
</evidence>
<dbReference type="GO" id="GO:0004222">
    <property type="term" value="F:metalloendopeptidase activity"/>
    <property type="evidence" value="ECO:0007669"/>
    <property type="project" value="InterPro"/>
</dbReference>
<feature type="compositionally biased region" description="Pro residues" evidence="7">
    <location>
        <begin position="38"/>
        <end position="51"/>
    </location>
</feature>
<dbReference type="GO" id="GO:0046872">
    <property type="term" value="F:metal ion binding"/>
    <property type="evidence" value="ECO:0007669"/>
    <property type="project" value="UniProtKB-KW"/>
</dbReference>
<sequence>MGRPTHPTPGNSGGSVEPPGPAPQGFSRGPEGGSSTYVPPPPPPSSAPPPSEGQAGGFGDPAHRKKLWRNAAIIVVVLAVLAWGVLKLLGAIAEQLVDFVPTEVDVALGEQNWQELAPPEAQCTDPGPLAYVEALSQPLIDALPEDEREFEFRFVVVESEEINAFALPGGFVTVNMGLLEAAESGEEVAAVIGHEMTHVTHRHGMRAVLRRVGGMTLVAMIFGGTDLEAVAFAAEGLANQSHSREQERDADEGGRTMLMAAGVDPTGMATFFERLEALQGELPGAAILLSTHPNPGERAETTREIAATFEATRDLPDPPDDLRCH</sequence>
<evidence type="ECO:0000313" key="11">
    <source>
        <dbReference type="Proteomes" id="UP000005801"/>
    </source>
</evidence>
<dbReference type="EMBL" id="ABCS01000080">
    <property type="protein sequence ID" value="EDM75812.1"/>
    <property type="molecule type" value="Genomic_DNA"/>
</dbReference>
<dbReference type="AlphaFoldDB" id="A6GE94"/>
<feature type="transmembrane region" description="Helical" evidence="8">
    <location>
        <begin position="71"/>
        <end position="93"/>
    </location>
</feature>
<feature type="domain" description="Peptidase M48" evidence="9">
    <location>
        <begin position="135"/>
        <end position="304"/>
    </location>
</feature>
<keyword evidence="2" id="KW-0479">Metal-binding</keyword>
<evidence type="ECO:0000256" key="1">
    <source>
        <dbReference type="ARBA" id="ARBA00022670"/>
    </source>
</evidence>
<dbReference type="GO" id="GO:0016020">
    <property type="term" value="C:membrane"/>
    <property type="evidence" value="ECO:0007669"/>
    <property type="project" value="TreeGrafter"/>
</dbReference>
<dbReference type="RefSeq" id="WP_006975034.1">
    <property type="nucleotide sequence ID" value="NZ_ABCS01000080.1"/>
</dbReference>
<keyword evidence="1 6" id="KW-0645">Protease</keyword>
<feature type="region of interest" description="Disordered" evidence="7">
    <location>
        <begin position="1"/>
        <end position="61"/>
    </location>
</feature>
<dbReference type="GO" id="GO:0051603">
    <property type="term" value="P:proteolysis involved in protein catabolic process"/>
    <property type="evidence" value="ECO:0007669"/>
    <property type="project" value="TreeGrafter"/>
</dbReference>
<dbReference type="CDD" id="cd07332">
    <property type="entry name" value="M48C_Oma1_like"/>
    <property type="match status" value="1"/>
</dbReference>
<keyword evidence="3 6" id="KW-0378">Hydrolase</keyword>
<keyword evidence="5 6" id="KW-0482">Metalloprotease</keyword>
<gene>
    <name evidence="10" type="ORF">PPSIR1_34767</name>
</gene>
<proteinExistence type="inferred from homology"/>
<dbReference type="STRING" id="391625.PPSIR1_34767"/>
<dbReference type="Gene3D" id="3.30.2010.10">
    <property type="entry name" value="Metalloproteases ('zincins'), catalytic domain"/>
    <property type="match status" value="1"/>
</dbReference>
<dbReference type="eggNOG" id="COG4783">
    <property type="taxonomic scope" value="Bacteria"/>
</dbReference>
<organism evidence="10 11">
    <name type="scientific">Plesiocystis pacifica SIR-1</name>
    <dbReference type="NCBI Taxonomy" id="391625"/>
    <lineage>
        <taxon>Bacteria</taxon>
        <taxon>Pseudomonadati</taxon>
        <taxon>Myxococcota</taxon>
        <taxon>Polyangia</taxon>
        <taxon>Nannocystales</taxon>
        <taxon>Nannocystaceae</taxon>
        <taxon>Plesiocystis</taxon>
    </lineage>
</organism>
<evidence type="ECO:0000256" key="4">
    <source>
        <dbReference type="ARBA" id="ARBA00022833"/>
    </source>
</evidence>
<dbReference type="PANTHER" id="PTHR22726">
    <property type="entry name" value="METALLOENDOPEPTIDASE OMA1"/>
    <property type="match status" value="1"/>
</dbReference>
<keyword evidence="4 6" id="KW-0862">Zinc</keyword>
<evidence type="ECO:0000256" key="3">
    <source>
        <dbReference type="ARBA" id="ARBA00022801"/>
    </source>
</evidence>
<evidence type="ECO:0000256" key="2">
    <source>
        <dbReference type="ARBA" id="ARBA00022723"/>
    </source>
</evidence>
<evidence type="ECO:0000259" key="9">
    <source>
        <dbReference type="Pfam" id="PF01435"/>
    </source>
</evidence>
<evidence type="ECO:0000256" key="5">
    <source>
        <dbReference type="ARBA" id="ARBA00023049"/>
    </source>
</evidence>
<dbReference type="InterPro" id="IPR001915">
    <property type="entry name" value="Peptidase_M48"/>
</dbReference>
<dbReference type="PANTHER" id="PTHR22726:SF1">
    <property type="entry name" value="METALLOENDOPEPTIDASE OMA1, MITOCHONDRIAL"/>
    <property type="match status" value="1"/>
</dbReference>
<evidence type="ECO:0000256" key="6">
    <source>
        <dbReference type="RuleBase" id="RU003983"/>
    </source>
</evidence>